<dbReference type="Pfam" id="PF13419">
    <property type="entry name" value="HAD_2"/>
    <property type="match status" value="1"/>
</dbReference>
<dbReference type="PANTHER" id="PTHR18901">
    <property type="entry name" value="2-DEOXYGLUCOSE-6-PHOSPHATE PHOSPHATASE 2"/>
    <property type="match status" value="1"/>
</dbReference>
<dbReference type="SFLD" id="SFLDG01129">
    <property type="entry name" value="C1.5:_HAD__Beta-PGM__Phosphata"/>
    <property type="match status" value="1"/>
</dbReference>
<dbReference type="GO" id="GO:0016787">
    <property type="term" value="F:hydrolase activity"/>
    <property type="evidence" value="ECO:0007669"/>
    <property type="project" value="UniProtKB-KW"/>
</dbReference>
<keyword evidence="3" id="KW-0378">Hydrolase</keyword>
<dbReference type="Proteomes" id="UP000199387">
    <property type="component" value="Unassembled WGS sequence"/>
</dbReference>
<dbReference type="CDD" id="cd16423">
    <property type="entry name" value="HAD_BPGM-like"/>
    <property type="match status" value="1"/>
</dbReference>
<dbReference type="NCBIfam" id="TIGR01549">
    <property type="entry name" value="HAD-SF-IA-v1"/>
    <property type="match status" value="1"/>
</dbReference>
<dbReference type="RefSeq" id="WP_091572578.1">
    <property type="nucleotide sequence ID" value="NZ_FMZA01000022.1"/>
</dbReference>
<dbReference type="PANTHER" id="PTHR18901:SF38">
    <property type="entry name" value="PSEUDOURIDINE-5'-PHOSPHATASE"/>
    <property type="match status" value="1"/>
</dbReference>
<sequence>MIRAVIFDFDGLILDTESAEFRTFVEMYRSYGAELPVESWARVVGSSDSDFDPYAYLESCVGQKLNREDLHRKRKQRHLAYIEEEEVLPGVVEVLEQARQLGWGIGLASSSDRQWVEEYLNRFHLREYFTCIRTREDVKRTKPDPALYLQAAECLGVDPAEAVALEDSPNGAVAAKRAGLKCIVVPNSVTQHFSFGEIDLRLDSLAELDLQTWSEGLAEKSQGEV</sequence>
<dbReference type="SUPFAM" id="SSF56784">
    <property type="entry name" value="HAD-like"/>
    <property type="match status" value="1"/>
</dbReference>
<gene>
    <name evidence="4" type="ORF">SAMN04488112_12232</name>
</gene>
<dbReference type="PRINTS" id="PR00413">
    <property type="entry name" value="HADHALOGNASE"/>
</dbReference>
<accession>A0A1G6QMC7</accession>
<name>A0A1G6QMC7_9BACL</name>
<comment type="similarity">
    <text evidence="1">Belongs to the HAD-like hydrolase superfamily. CbbY/CbbZ/Gph/YieH family.</text>
</comment>
<keyword evidence="5" id="KW-1185">Reference proteome</keyword>
<dbReference type="FunFam" id="3.40.50.1000:FF:000036">
    <property type="entry name" value="HAD family hydrolase"/>
    <property type="match status" value="1"/>
</dbReference>
<dbReference type="NCBIfam" id="TIGR01509">
    <property type="entry name" value="HAD-SF-IA-v3"/>
    <property type="match status" value="1"/>
</dbReference>
<dbReference type="InterPro" id="IPR023198">
    <property type="entry name" value="PGP-like_dom2"/>
</dbReference>
<reference evidence="4 5" key="1">
    <citation type="submission" date="2016-10" db="EMBL/GenBank/DDBJ databases">
        <authorList>
            <person name="de Groot N.N."/>
        </authorList>
    </citation>
    <scope>NUCLEOTIDE SEQUENCE [LARGE SCALE GENOMIC DNA]</scope>
    <source>
        <strain evidence="4 5">DSM 45514</strain>
    </source>
</reference>
<dbReference type="EMBL" id="FMZA01000022">
    <property type="protein sequence ID" value="SDC92847.1"/>
    <property type="molecule type" value="Genomic_DNA"/>
</dbReference>
<proteinExistence type="inferred from homology"/>
<dbReference type="SFLD" id="SFLDG01135">
    <property type="entry name" value="C1.5.6:_HAD__Beta-PGM__Phospha"/>
    <property type="match status" value="1"/>
</dbReference>
<evidence type="ECO:0000256" key="2">
    <source>
        <dbReference type="ARBA" id="ARBA00022723"/>
    </source>
</evidence>
<dbReference type="InterPro" id="IPR023214">
    <property type="entry name" value="HAD_sf"/>
</dbReference>
<evidence type="ECO:0000256" key="3">
    <source>
        <dbReference type="ARBA" id="ARBA00022801"/>
    </source>
</evidence>
<protein>
    <submittedName>
        <fullName evidence="4">Haloacid dehalogenase superfamily, subfamily IA, variant 3 with third motif having DD or ED/haloacid dehalogenase superfamily, subfamily IA, variant 1 with third motif having Dx(3-4)D or Dx(3-4)E</fullName>
    </submittedName>
</protein>
<dbReference type="Gene3D" id="1.10.150.240">
    <property type="entry name" value="Putative phosphatase, domain 2"/>
    <property type="match status" value="1"/>
</dbReference>
<dbReference type="AlphaFoldDB" id="A0A1G6QMC7"/>
<evidence type="ECO:0000313" key="4">
    <source>
        <dbReference type="EMBL" id="SDC92847.1"/>
    </source>
</evidence>
<organism evidence="4 5">
    <name type="scientific">Melghirimyces thermohalophilus</name>
    <dbReference type="NCBI Taxonomy" id="1236220"/>
    <lineage>
        <taxon>Bacteria</taxon>
        <taxon>Bacillati</taxon>
        <taxon>Bacillota</taxon>
        <taxon>Bacilli</taxon>
        <taxon>Bacillales</taxon>
        <taxon>Thermoactinomycetaceae</taxon>
        <taxon>Melghirimyces</taxon>
    </lineage>
</organism>
<dbReference type="SFLD" id="SFLDS00003">
    <property type="entry name" value="Haloacid_Dehalogenase"/>
    <property type="match status" value="1"/>
</dbReference>
<dbReference type="STRING" id="1236220.SAMN04488112_12232"/>
<evidence type="ECO:0000256" key="1">
    <source>
        <dbReference type="ARBA" id="ARBA00006171"/>
    </source>
</evidence>
<keyword evidence="2" id="KW-0479">Metal-binding</keyword>
<dbReference type="GO" id="GO:0046872">
    <property type="term" value="F:metal ion binding"/>
    <property type="evidence" value="ECO:0007669"/>
    <property type="project" value="UniProtKB-KW"/>
</dbReference>
<dbReference type="Gene3D" id="3.40.50.1000">
    <property type="entry name" value="HAD superfamily/HAD-like"/>
    <property type="match status" value="1"/>
</dbReference>
<dbReference type="InterPro" id="IPR041492">
    <property type="entry name" value="HAD_2"/>
</dbReference>
<dbReference type="InterPro" id="IPR006439">
    <property type="entry name" value="HAD-SF_hydro_IA"/>
</dbReference>
<dbReference type="InterPro" id="IPR036412">
    <property type="entry name" value="HAD-like_sf"/>
</dbReference>
<evidence type="ECO:0000313" key="5">
    <source>
        <dbReference type="Proteomes" id="UP000199387"/>
    </source>
</evidence>
<dbReference type="OrthoDB" id="9797743at2"/>